<dbReference type="AlphaFoldDB" id="A0AAW6TXN8"/>
<proteinExistence type="predicted"/>
<protein>
    <submittedName>
        <fullName evidence="1">Uncharacterized protein</fullName>
    </submittedName>
</protein>
<dbReference type="RefSeq" id="WP_349245668.1">
    <property type="nucleotide sequence ID" value="NZ_JASCXX010000018.1"/>
</dbReference>
<organism evidence="1 2">
    <name type="scientific">Anaerobaca lacustris</name>
    <dbReference type="NCBI Taxonomy" id="3044600"/>
    <lineage>
        <taxon>Bacteria</taxon>
        <taxon>Pseudomonadati</taxon>
        <taxon>Planctomycetota</taxon>
        <taxon>Phycisphaerae</taxon>
        <taxon>Sedimentisphaerales</taxon>
        <taxon>Anaerobacaceae</taxon>
        <taxon>Anaerobaca</taxon>
    </lineage>
</organism>
<gene>
    <name evidence="1" type="ORF">QJ522_14450</name>
</gene>
<dbReference type="Proteomes" id="UP001431776">
    <property type="component" value="Unassembled WGS sequence"/>
</dbReference>
<evidence type="ECO:0000313" key="2">
    <source>
        <dbReference type="Proteomes" id="UP001431776"/>
    </source>
</evidence>
<comment type="caution">
    <text evidence="1">The sequence shown here is derived from an EMBL/GenBank/DDBJ whole genome shotgun (WGS) entry which is preliminary data.</text>
</comment>
<dbReference type="EMBL" id="JASCXX010000018">
    <property type="protein sequence ID" value="MDI6450257.1"/>
    <property type="molecule type" value="Genomic_DNA"/>
</dbReference>
<accession>A0AAW6TXN8</accession>
<name>A0AAW6TXN8_9BACT</name>
<keyword evidence="2" id="KW-1185">Reference proteome</keyword>
<evidence type="ECO:0000313" key="1">
    <source>
        <dbReference type="EMBL" id="MDI6450257.1"/>
    </source>
</evidence>
<reference evidence="1" key="1">
    <citation type="submission" date="2023-05" db="EMBL/GenBank/DDBJ databases">
        <title>Anaerotaeda fermentans gen. nov., sp. nov., a novel anaerobic planctomycete of the new family within the order Sedimentisphaerales isolated from Taman Peninsula, Russia.</title>
        <authorList>
            <person name="Khomyakova M.A."/>
            <person name="Merkel A.Y."/>
            <person name="Slobodkin A.I."/>
        </authorList>
    </citation>
    <scope>NUCLEOTIDE SEQUENCE</scope>
    <source>
        <strain evidence="1">M17dextr</strain>
    </source>
</reference>
<sequence>MADEEQEKRDLIDSVKLRPGVTFEAARRKLEKIKLPKFAKALKKCWVQDPDGDVALASKCWFFCWGWSGHSSDPTAEYCSFLWNEVFDKEYRWFDANIGYEFAQMHRNEQAACS</sequence>